<feature type="transmembrane region" description="Helical" evidence="1">
    <location>
        <begin position="72"/>
        <end position="90"/>
    </location>
</feature>
<keyword evidence="1" id="KW-0472">Membrane</keyword>
<dbReference type="KEGG" id="mik:FOE78_20360"/>
<organism evidence="2 3">
    <name type="scientific">Microlunatus elymi</name>
    <dbReference type="NCBI Taxonomy" id="2596828"/>
    <lineage>
        <taxon>Bacteria</taxon>
        <taxon>Bacillati</taxon>
        <taxon>Actinomycetota</taxon>
        <taxon>Actinomycetes</taxon>
        <taxon>Propionibacteriales</taxon>
        <taxon>Propionibacteriaceae</taxon>
        <taxon>Microlunatus</taxon>
    </lineage>
</organism>
<dbReference type="AlphaFoldDB" id="A0A516Q3I2"/>
<dbReference type="OrthoDB" id="3854538at2"/>
<dbReference type="RefSeq" id="WP_143987896.1">
    <property type="nucleotide sequence ID" value="NZ_CP041692.1"/>
</dbReference>
<evidence type="ECO:0000313" key="3">
    <source>
        <dbReference type="Proteomes" id="UP000319263"/>
    </source>
</evidence>
<sequence length="125" mass="13693">MSVPSYEARREAEAAMAARRELGPEYEAQIAAGLAERVEQAVWQQHQQGQQAATQLELARIRDEKLNRGQRFALTIISLGTGIPITAIAATQVDPGLLGVAVSWAGIVAVNLVFNRSNRSNRDRR</sequence>
<dbReference type="Proteomes" id="UP000319263">
    <property type="component" value="Chromosome"/>
</dbReference>
<protein>
    <submittedName>
        <fullName evidence="2">Uncharacterized protein</fullName>
    </submittedName>
</protein>
<keyword evidence="1" id="KW-0812">Transmembrane</keyword>
<proteinExistence type="predicted"/>
<gene>
    <name evidence="2" type="ORF">FOE78_20360</name>
</gene>
<feature type="transmembrane region" description="Helical" evidence="1">
    <location>
        <begin position="96"/>
        <end position="114"/>
    </location>
</feature>
<evidence type="ECO:0000313" key="2">
    <source>
        <dbReference type="EMBL" id="QDP97942.1"/>
    </source>
</evidence>
<dbReference type="EMBL" id="CP041692">
    <property type="protein sequence ID" value="QDP97942.1"/>
    <property type="molecule type" value="Genomic_DNA"/>
</dbReference>
<keyword evidence="3" id="KW-1185">Reference proteome</keyword>
<reference evidence="2 3" key="1">
    <citation type="submission" date="2019-07" db="EMBL/GenBank/DDBJ databases">
        <title>Microlunatus dokdonensis sp. nov. isolated from the rhizospheric soil of the wild plant Elymus tsukushiensis.</title>
        <authorList>
            <person name="Ghim S.-Y."/>
            <person name="Hwang Y.-J."/>
            <person name="Son J.-S."/>
            <person name="Shin J.-H."/>
        </authorList>
    </citation>
    <scope>NUCLEOTIDE SEQUENCE [LARGE SCALE GENOMIC DNA]</scope>
    <source>
        <strain evidence="2 3">KUDC0627</strain>
    </source>
</reference>
<evidence type="ECO:0000256" key="1">
    <source>
        <dbReference type="SAM" id="Phobius"/>
    </source>
</evidence>
<accession>A0A516Q3I2</accession>
<name>A0A516Q3I2_9ACTN</name>
<keyword evidence="1" id="KW-1133">Transmembrane helix</keyword>